<dbReference type="InterPro" id="IPR031100">
    <property type="entry name" value="LOG_fam"/>
</dbReference>
<dbReference type="NCBIfam" id="TIGR00730">
    <property type="entry name" value="Rossman fold protein, TIGR00730 family"/>
    <property type="match status" value="1"/>
</dbReference>
<dbReference type="EC" id="3.2.2.n1" evidence="3"/>
<dbReference type="AlphaFoldDB" id="A0A1G8I999"/>
<comment type="similarity">
    <text evidence="2 3">Belongs to the LOG family.</text>
</comment>
<dbReference type="Proteomes" id="UP000198869">
    <property type="component" value="Unassembled WGS sequence"/>
</dbReference>
<keyword evidence="5" id="KW-1185">Reference proteome</keyword>
<reference evidence="5" key="1">
    <citation type="submission" date="2016-10" db="EMBL/GenBank/DDBJ databases">
        <authorList>
            <person name="Varghese N."/>
            <person name="Submissions S."/>
        </authorList>
    </citation>
    <scope>NUCLEOTIDE SEQUENCE [LARGE SCALE GENOMIC DNA]</scope>
    <source>
        <strain evidence="5">DSM 17071</strain>
    </source>
</reference>
<dbReference type="SUPFAM" id="SSF102405">
    <property type="entry name" value="MCP/YpsA-like"/>
    <property type="match status" value="1"/>
</dbReference>
<evidence type="ECO:0000256" key="3">
    <source>
        <dbReference type="RuleBase" id="RU363015"/>
    </source>
</evidence>
<protein>
    <recommendedName>
        <fullName evidence="3">Cytokinin riboside 5'-monophosphate phosphoribohydrolase</fullName>
        <ecNumber evidence="3">3.2.2.n1</ecNumber>
    </recommendedName>
</protein>
<keyword evidence="3" id="KW-0378">Hydrolase</keyword>
<evidence type="ECO:0000313" key="4">
    <source>
        <dbReference type="EMBL" id="SDI15454.1"/>
    </source>
</evidence>
<gene>
    <name evidence="4" type="ORF">SAMN05421846_104267</name>
</gene>
<proteinExistence type="inferred from homology"/>
<evidence type="ECO:0000256" key="1">
    <source>
        <dbReference type="ARBA" id="ARBA00000274"/>
    </source>
</evidence>
<evidence type="ECO:0000313" key="5">
    <source>
        <dbReference type="Proteomes" id="UP000198869"/>
    </source>
</evidence>
<dbReference type="InterPro" id="IPR005269">
    <property type="entry name" value="LOG"/>
</dbReference>
<dbReference type="EMBL" id="FNDW01000004">
    <property type="protein sequence ID" value="SDI15454.1"/>
    <property type="molecule type" value="Genomic_DNA"/>
</dbReference>
<dbReference type="Pfam" id="PF03641">
    <property type="entry name" value="Lysine_decarbox"/>
    <property type="match status" value="1"/>
</dbReference>
<dbReference type="GO" id="GO:0008714">
    <property type="term" value="F:AMP nucleosidase activity"/>
    <property type="evidence" value="ECO:0007669"/>
    <property type="project" value="UniProtKB-EC"/>
</dbReference>
<dbReference type="GO" id="GO:0005829">
    <property type="term" value="C:cytosol"/>
    <property type="evidence" value="ECO:0007669"/>
    <property type="project" value="TreeGrafter"/>
</dbReference>
<accession>A0A1G8I999</accession>
<evidence type="ECO:0000256" key="2">
    <source>
        <dbReference type="ARBA" id="ARBA00006763"/>
    </source>
</evidence>
<comment type="catalytic activity">
    <reaction evidence="1">
        <text>AMP + H2O = D-ribose 5-phosphate + adenine</text>
        <dbReference type="Rhea" id="RHEA:20129"/>
        <dbReference type="ChEBI" id="CHEBI:15377"/>
        <dbReference type="ChEBI" id="CHEBI:16708"/>
        <dbReference type="ChEBI" id="CHEBI:78346"/>
        <dbReference type="ChEBI" id="CHEBI:456215"/>
        <dbReference type="EC" id="3.2.2.4"/>
    </reaction>
</comment>
<dbReference type="STRING" id="311334.SAMN05421846_104267"/>
<dbReference type="PANTHER" id="PTHR31223:SF70">
    <property type="entry name" value="LOG FAMILY PROTEIN YJL055W"/>
    <property type="match status" value="1"/>
</dbReference>
<dbReference type="Gene3D" id="3.40.50.450">
    <property type="match status" value="1"/>
</dbReference>
<name>A0A1G8I999_9FLAO</name>
<organism evidence="4 5">
    <name type="scientific">Chryseobacterium taeanense</name>
    <dbReference type="NCBI Taxonomy" id="311334"/>
    <lineage>
        <taxon>Bacteria</taxon>
        <taxon>Pseudomonadati</taxon>
        <taxon>Bacteroidota</taxon>
        <taxon>Flavobacteriia</taxon>
        <taxon>Flavobacteriales</taxon>
        <taxon>Weeksellaceae</taxon>
        <taxon>Chryseobacterium group</taxon>
        <taxon>Chryseobacterium</taxon>
    </lineage>
</organism>
<dbReference type="GO" id="GO:0009691">
    <property type="term" value="P:cytokinin biosynthetic process"/>
    <property type="evidence" value="ECO:0007669"/>
    <property type="project" value="UniProtKB-UniRule"/>
</dbReference>
<sequence>MIAMWKFYLSFQTDNLLKKEKFNSNLIVKSITIFCGSSFGSEDIYKKQATLLGQTLAKNHIQLVYGGADVGLMRAVADGALQAGGKVIGVLPYFLQSKEIAHKQLTELILVETMHERKTKMNELCDGVIVLPGGYGTLEEFFEMITWAQLGLHQKPIGILNIDGFYDDLIKLVQTMVSKGFLKQINRDMLLISDNIEELLEMMKNYEAPKVGKWISKDEV</sequence>
<keyword evidence="3" id="KW-0203">Cytokinin biosynthesis</keyword>
<dbReference type="PANTHER" id="PTHR31223">
    <property type="entry name" value="LOG FAMILY PROTEIN YJL055W"/>
    <property type="match status" value="1"/>
</dbReference>